<dbReference type="Gene3D" id="3.40.50.300">
    <property type="entry name" value="P-loop containing nucleotide triphosphate hydrolases"/>
    <property type="match status" value="1"/>
</dbReference>
<dbReference type="InterPro" id="IPR001267">
    <property type="entry name" value="Thymidine_kinase"/>
</dbReference>
<dbReference type="Pfam" id="PF00265">
    <property type="entry name" value="TK"/>
    <property type="match status" value="1"/>
</dbReference>
<dbReference type="EC" id="2.7.1.21" evidence="2 10"/>
<keyword evidence="3 10" id="KW-0237">DNA synthesis</keyword>
<dbReference type="InterPro" id="IPR027417">
    <property type="entry name" value="P-loop_NTPase"/>
</dbReference>
<comment type="similarity">
    <text evidence="1 11">Belongs to the thymidine kinase family.</text>
</comment>
<dbReference type="PANTHER" id="PTHR11441:SF0">
    <property type="entry name" value="THYMIDINE KINASE, CYTOSOLIC"/>
    <property type="match status" value="1"/>
</dbReference>
<protein>
    <recommendedName>
        <fullName evidence="2 10">Thymidine kinase</fullName>
        <ecNumber evidence="2 10">2.7.1.21</ecNumber>
    </recommendedName>
</protein>
<feature type="active site" description="Proton acceptor" evidence="8">
    <location>
        <position position="83"/>
    </location>
</feature>
<dbReference type="EMBL" id="CP013278">
    <property type="protein sequence ID" value="AND28538.1"/>
    <property type="molecule type" value="Genomic_DNA"/>
</dbReference>
<evidence type="ECO:0000256" key="3">
    <source>
        <dbReference type="ARBA" id="ARBA00022634"/>
    </source>
</evidence>
<accession>A0A160LKQ8</accession>
<dbReference type="GO" id="GO:0005524">
    <property type="term" value="F:ATP binding"/>
    <property type="evidence" value="ECO:0007669"/>
    <property type="project" value="UniProtKB-KW"/>
</dbReference>
<evidence type="ECO:0000256" key="9">
    <source>
        <dbReference type="PIRSR" id="PIRSR035805-2"/>
    </source>
</evidence>
<dbReference type="AlphaFoldDB" id="A0A160LKQ8"/>
<dbReference type="PROSITE" id="PS00603">
    <property type="entry name" value="TK_CELLULAR_TYPE"/>
    <property type="match status" value="1"/>
</dbReference>
<evidence type="ECO:0000256" key="8">
    <source>
        <dbReference type="PIRSR" id="PIRSR035805-1"/>
    </source>
</evidence>
<keyword evidence="4 10" id="KW-0808">Transferase</keyword>
<dbReference type="PANTHER" id="PTHR11441">
    <property type="entry name" value="THYMIDINE KINASE"/>
    <property type="match status" value="1"/>
</dbReference>
<evidence type="ECO:0000256" key="2">
    <source>
        <dbReference type="ARBA" id="ARBA00012118"/>
    </source>
</evidence>
<reference evidence="12" key="1">
    <citation type="journal article" date="2017" name="Res. Microbiol.">
        <title>Comparative genomics of extrachromosomal elements in Bacillus thuringiensis subsp. israelensis.</title>
        <authorList>
            <person name="Bolotin A."/>
            <person name="Gillis A."/>
            <person name="Sanchis V."/>
            <person name="Nielsen-LeRoux C."/>
            <person name="Mahillon J."/>
            <person name="Lereclus D."/>
            <person name="Sorokin A."/>
        </authorList>
    </citation>
    <scope>NUCLEOTIDE SEQUENCE</scope>
    <source>
        <strain evidence="12">AM65-52</strain>
        <plasmid evidence="12">pAM65-52-3-235K</plasmid>
    </source>
</reference>
<dbReference type="GO" id="GO:0071897">
    <property type="term" value="P:DNA biosynthetic process"/>
    <property type="evidence" value="ECO:0007669"/>
    <property type="project" value="UniProtKB-KW"/>
</dbReference>
<dbReference type="SUPFAM" id="SSF52540">
    <property type="entry name" value="P-loop containing nucleoside triphosphate hydrolases"/>
    <property type="match status" value="1"/>
</dbReference>
<keyword evidence="12" id="KW-0614">Plasmid</keyword>
<sequence>MAKVVFYYGSMNSSKSAQLIMTAFNFEQQGKNFEIVKSSQDTRDTKIKSRALSIEMDCTPITHFTELIQIAMLKKPDWLFVDEVQFMDKDMIDTLSHLADDFGINVIAYGLMTDFQGQLFEGSKRLVESADSIREIKNQCIHCENKANRNVRLINNIPVFEGEVVQVGGNESYSSVCRRCYNKIRRESKSTQKQ</sequence>
<dbReference type="GO" id="GO:0005829">
    <property type="term" value="C:cytosol"/>
    <property type="evidence" value="ECO:0007669"/>
    <property type="project" value="TreeGrafter"/>
</dbReference>
<name>A0A160LKQ8_BACTI</name>
<dbReference type="PATRIC" id="fig|1430.6.peg.2101"/>
<evidence type="ECO:0000256" key="6">
    <source>
        <dbReference type="ARBA" id="ARBA00022777"/>
    </source>
</evidence>
<dbReference type="RefSeq" id="WP_001151669.1">
    <property type="nucleotide sequence ID" value="NZ_CP013278.1"/>
</dbReference>
<evidence type="ECO:0000313" key="12">
    <source>
        <dbReference type="EMBL" id="AND28538.1"/>
    </source>
</evidence>
<dbReference type="Gene3D" id="3.30.60.20">
    <property type="match status" value="1"/>
</dbReference>
<comment type="catalytic activity">
    <reaction evidence="10">
        <text>thymidine + ATP = dTMP + ADP + H(+)</text>
        <dbReference type="Rhea" id="RHEA:19129"/>
        <dbReference type="ChEBI" id="CHEBI:15378"/>
        <dbReference type="ChEBI" id="CHEBI:17748"/>
        <dbReference type="ChEBI" id="CHEBI:30616"/>
        <dbReference type="ChEBI" id="CHEBI:63528"/>
        <dbReference type="ChEBI" id="CHEBI:456216"/>
        <dbReference type="EC" id="2.7.1.21"/>
    </reaction>
</comment>
<proteinExistence type="inferred from homology"/>
<gene>
    <name evidence="12" type="ORF">ATN07_33035</name>
</gene>
<dbReference type="GO" id="GO:0046104">
    <property type="term" value="P:thymidine metabolic process"/>
    <property type="evidence" value="ECO:0007669"/>
    <property type="project" value="TreeGrafter"/>
</dbReference>
<keyword evidence="7 10" id="KW-0067">ATP-binding</keyword>
<geneLocation type="plasmid" evidence="12">
    <name>pAM65-52-3-235K</name>
</geneLocation>
<evidence type="ECO:0000256" key="10">
    <source>
        <dbReference type="RuleBase" id="RU000544"/>
    </source>
</evidence>
<evidence type="ECO:0000256" key="4">
    <source>
        <dbReference type="ARBA" id="ARBA00022679"/>
    </source>
</evidence>
<organism evidence="12">
    <name type="scientific">Bacillus thuringiensis subsp. israelensis</name>
    <dbReference type="NCBI Taxonomy" id="1430"/>
    <lineage>
        <taxon>Bacteria</taxon>
        <taxon>Bacillati</taxon>
        <taxon>Bacillota</taxon>
        <taxon>Bacilli</taxon>
        <taxon>Bacillales</taxon>
        <taxon>Bacillaceae</taxon>
        <taxon>Bacillus</taxon>
        <taxon>Bacillus cereus group</taxon>
    </lineage>
</organism>
<evidence type="ECO:0000256" key="7">
    <source>
        <dbReference type="ARBA" id="ARBA00022840"/>
    </source>
</evidence>
<dbReference type="SUPFAM" id="SSF57716">
    <property type="entry name" value="Glucocorticoid receptor-like (DNA-binding domain)"/>
    <property type="match status" value="1"/>
</dbReference>
<evidence type="ECO:0000256" key="1">
    <source>
        <dbReference type="ARBA" id="ARBA00007587"/>
    </source>
</evidence>
<feature type="binding site" evidence="9">
    <location>
        <position position="173"/>
    </location>
    <ligand>
        <name>substrate</name>
    </ligand>
</feature>
<keyword evidence="5 10" id="KW-0547">Nucleotide-binding</keyword>
<keyword evidence="6 10" id="KW-0418">Kinase</keyword>
<feature type="binding site" evidence="9">
    <location>
        <begin position="165"/>
        <end position="168"/>
    </location>
    <ligand>
        <name>substrate</name>
    </ligand>
</feature>
<evidence type="ECO:0000256" key="11">
    <source>
        <dbReference type="RuleBase" id="RU004165"/>
    </source>
</evidence>
<dbReference type="PIRSF" id="PIRSF035805">
    <property type="entry name" value="TK_cell"/>
    <property type="match status" value="1"/>
</dbReference>
<evidence type="ECO:0000256" key="5">
    <source>
        <dbReference type="ARBA" id="ARBA00022741"/>
    </source>
</evidence>
<dbReference type="InterPro" id="IPR020633">
    <property type="entry name" value="Thymidine_kinase_CS"/>
</dbReference>
<dbReference type="GO" id="GO:0004797">
    <property type="term" value="F:thymidine kinase activity"/>
    <property type="evidence" value="ECO:0007669"/>
    <property type="project" value="UniProtKB-EC"/>
</dbReference>